<feature type="signal peptide" evidence="6">
    <location>
        <begin position="1"/>
        <end position="28"/>
    </location>
</feature>
<dbReference type="InterPro" id="IPR043504">
    <property type="entry name" value="Peptidase_S1_PA_chymotrypsin"/>
</dbReference>
<evidence type="ECO:0000256" key="2">
    <source>
        <dbReference type="ARBA" id="ARBA00022801"/>
    </source>
</evidence>
<evidence type="ECO:0000259" key="7">
    <source>
        <dbReference type="PROSITE" id="PS50240"/>
    </source>
</evidence>
<reference evidence="8" key="2">
    <citation type="journal article" date="2023" name="Science">
        <title>Genomic signatures of disease resistance in endangered staghorn corals.</title>
        <authorList>
            <person name="Vollmer S.V."/>
            <person name="Selwyn J.D."/>
            <person name="Despard B.A."/>
            <person name="Roesel C.L."/>
        </authorList>
    </citation>
    <scope>NUCLEOTIDE SEQUENCE</scope>
    <source>
        <strain evidence="8">K2</strain>
    </source>
</reference>
<keyword evidence="3 5" id="KW-0720">Serine protease</keyword>
<evidence type="ECO:0000313" key="8">
    <source>
        <dbReference type="EMBL" id="KAK2568182.1"/>
    </source>
</evidence>
<dbReference type="PROSITE" id="PS00134">
    <property type="entry name" value="TRYPSIN_HIS"/>
    <property type="match status" value="1"/>
</dbReference>
<accession>A0AAD9QVK3</accession>
<protein>
    <submittedName>
        <fullName evidence="8">CUB and peptidase domain-containing protein 1</fullName>
    </submittedName>
</protein>
<comment type="caution">
    <text evidence="8">The sequence shown here is derived from an EMBL/GenBank/DDBJ whole genome shotgun (WGS) entry which is preliminary data.</text>
</comment>
<feature type="chain" id="PRO_5042274084" evidence="6">
    <location>
        <begin position="29"/>
        <end position="337"/>
    </location>
</feature>
<evidence type="ECO:0000313" key="9">
    <source>
        <dbReference type="Proteomes" id="UP001249851"/>
    </source>
</evidence>
<dbReference type="PRINTS" id="PR00722">
    <property type="entry name" value="CHYMOTRYPSIN"/>
</dbReference>
<keyword evidence="6" id="KW-0732">Signal</keyword>
<dbReference type="PANTHER" id="PTHR24264">
    <property type="entry name" value="TRYPSIN-RELATED"/>
    <property type="match status" value="1"/>
</dbReference>
<dbReference type="EMBL" id="JARQWQ010000012">
    <property type="protein sequence ID" value="KAK2568182.1"/>
    <property type="molecule type" value="Genomic_DNA"/>
</dbReference>
<dbReference type="FunFam" id="2.40.10.10:FF:000003">
    <property type="entry name" value="Transmembrane serine protease 3"/>
    <property type="match status" value="1"/>
</dbReference>
<keyword evidence="4" id="KW-1015">Disulfide bond</keyword>
<dbReference type="SMART" id="SM00020">
    <property type="entry name" value="Tryp_SPc"/>
    <property type="match status" value="1"/>
</dbReference>
<name>A0AAD9QVK3_ACRCE</name>
<dbReference type="InterPro" id="IPR001254">
    <property type="entry name" value="Trypsin_dom"/>
</dbReference>
<keyword evidence="2 5" id="KW-0378">Hydrolase</keyword>
<feature type="domain" description="Peptidase S1" evidence="7">
    <location>
        <begin position="40"/>
        <end position="272"/>
    </location>
</feature>
<dbReference type="InterPro" id="IPR050127">
    <property type="entry name" value="Serine_Proteases_S1"/>
</dbReference>
<evidence type="ECO:0000256" key="5">
    <source>
        <dbReference type="RuleBase" id="RU363034"/>
    </source>
</evidence>
<gene>
    <name evidence="8" type="ORF">P5673_007173</name>
</gene>
<evidence type="ECO:0000256" key="1">
    <source>
        <dbReference type="ARBA" id="ARBA00022670"/>
    </source>
</evidence>
<dbReference type="SUPFAM" id="SSF50494">
    <property type="entry name" value="Trypsin-like serine proteases"/>
    <property type="match status" value="1"/>
</dbReference>
<keyword evidence="9" id="KW-1185">Reference proteome</keyword>
<evidence type="ECO:0000256" key="4">
    <source>
        <dbReference type="ARBA" id="ARBA00023157"/>
    </source>
</evidence>
<sequence length="337" mass="36537">MAASYTVLITAKWRRLLLLLLLPVTVQGNCGTRQNVQSRIVGGKVATVNSWPWQAMLRHFDGYQFCGGTLIDPWWVLTAAHCLPEENPSTFFVRMGAHYTESDAVGTEQDLNVSQIIEHESYKSPYNNSNDIALLKLATPAVLGQGVGTACLPNFANSLENKQCWVTGWGTQASGGEQPDVLMEAQIPIISQQRCIEAHQVGIDKGMMCAGVEEGGIDACQGDSGGPLVCDFNRMWHVEGVVSWGDGCGDQGLFGVYAKVREFMPWISDKMNITYNMTSSGYIPTMTTTETAVPMALSASVNITGNSSTVDEPANHSRATFLVSNAFLALVMLIVNS</sequence>
<dbReference type="PROSITE" id="PS50240">
    <property type="entry name" value="TRYPSIN_DOM"/>
    <property type="match status" value="1"/>
</dbReference>
<reference evidence="8" key="1">
    <citation type="journal article" date="2023" name="G3 (Bethesda)">
        <title>Whole genome assembly and annotation of the endangered Caribbean coral Acropora cervicornis.</title>
        <authorList>
            <person name="Selwyn J.D."/>
            <person name="Vollmer S.V."/>
        </authorList>
    </citation>
    <scope>NUCLEOTIDE SEQUENCE</scope>
    <source>
        <strain evidence="8">K2</strain>
    </source>
</reference>
<dbReference type="InterPro" id="IPR018114">
    <property type="entry name" value="TRYPSIN_HIS"/>
</dbReference>
<keyword evidence="1 5" id="KW-0645">Protease</keyword>
<dbReference type="CDD" id="cd00190">
    <property type="entry name" value="Tryp_SPc"/>
    <property type="match status" value="1"/>
</dbReference>
<evidence type="ECO:0000256" key="3">
    <source>
        <dbReference type="ARBA" id="ARBA00022825"/>
    </source>
</evidence>
<dbReference type="Gene3D" id="2.40.10.10">
    <property type="entry name" value="Trypsin-like serine proteases"/>
    <property type="match status" value="1"/>
</dbReference>
<dbReference type="PANTHER" id="PTHR24264:SF54">
    <property type="entry name" value="PEPTIDASE S1 DOMAIN-CONTAINING PROTEIN"/>
    <property type="match status" value="1"/>
</dbReference>
<dbReference type="InterPro" id="IPR001314">
    <property type="entry name" value="Peptidase_S1A"/>
</dbReference>
<evidence type="ECO:0000256" key="6">
    <source>
        <dbReference type="SAM" id="SignalP"/>
    </source>
</evidence>
<dbReference type="GO" id="GO:0006508">
    <property type="term" value="P:proteolysis"/>
    <property type="evidence" value="ECO:0007669"/>
    <property type="project" value="UniProtKB-KW"/>
</dbReference>
<dbReference type="InterPro" id="IPR009003">
    <property type="entry name" value="Peptidase_S1_PA"/>
</dbReference>
<dbReference type="InterPro" id="IPR033116">
    <property type="entry name" value="TRYPSIN_SER"/>
</dbReference>
<dbReference type="PROSITE" id="PS00135">
    <property type="entry name" value="TRYPSIN_SER"/>
    <property type="match status" value="1"/>
</dbReference>
<dbReference type="GO" id="GO:0004252">
    <property type="term" value="F:serine-type endopeptidase activity"/>
    <property type="evidence" value="ECO:0007669"/>
    <property type="project" value="InterPro"/>
</dbReference>
<dbReference type="Proteomes" id="UP001249851">
    <property type="component" value="Unassembled WGS sequence"/>
</dbReference>
<dbReference type="AlphaFoldDB" id="A0AAD9QVK3"/>
<dbReference type="Pfam" id="PF00089">
    <property type="entry name" value="Trypsin"/>
    <property type="match status" value="1"/>
</dbReference>
<dbReference type="GO" id="GO:0005615">
    <property type="term" value="C:extracellular space"/>
    <property type="evidence" value="ECO:0007669"/>
    <property type="project" value="TreeGrafter"/>
</dbReference>
<organism evidence="8 9">
    <name type="scientific">Acropora cervicornis</name>
    <name type="common">Staghorn coral</name>
    <dbReference type="NCBI Taxonomy" id="6130"/>
    <lineage>
        <taxon>Eukaryota</taxon>
        <taxon>Metazoa</taxon>
        <taxon>Cnidaria</taxon>
        <taxon>Anthozoa</taxon>
        <taxon>Hexacorallia</taxon>
        <taxon>Scleractinia</taxon>
        <taxon>Astrocoeniina</taxon>
        <taxon>Acroporidae</taxon>
        <taxon>Acropora</taxon>
    </lineage>
</organism>
<proteinExistence type="predicted"/>